<evidence type="ECO:0000313" key="3">
    <source>
        <dbReference type="Proteomes" id="UP000449678"/>
    </source>
</evidence>
<protein>
    <recommendedName>
        <fullName evidence="4">Lipoprotein</fullName>
    </recommendedName>
</protein>
<proteinExistence type="predicted"/>
<sequence>MKSRKISIIRNFAGLCFVLLAGCGTTPRPVTQRVDVPVPVSCVKAEDVPKRPDYAVEKLTPTASTGEKVLALASDWPRGRKYEGQLEAVIAGCR</sequence>
<gene>
    <name evidence="2" type="ORF">GTP38_11445</name>
</gene>
<evidence type="ECO:0000313" key="2">
    <source>
        <dbReference type="EMBL" id="MYM34951.1"/>
    </source>
</evidence>
<keyword evidence="3" id="KW-1185">Reference proteome</keyword>
<evidence type="ECO:0008006" key="4">
    <source>
        <dbReference type="Google" id="ProtNLM"/>
    </source>
</evidence>
<comment type="caution">
    <text evidence="2">The sequence shown here is derived from an EMBL/GenBank/DDBJ whole genome shotgun (WGS) entry which is preliminary data.</text>
</comment>
<dbReference type="Proteomes" id="UP000449678">
    <property type="component" value="Unassembled WGS sequence"/>
</dbReference>
<keyword evidence="1" id="KW-0732">Signal</keyword>
<dbReference type="PROSITE" id="PS51257">
    <property type="entry name" value="PROKAR_LIPOPROTEIN"/>
    <property type="match status" value="1"/>
</dbReference>
<reference evidence="2 3" key="1">
    <citation type="submission" date="2019-12" db="EMBL/GenBank/DDBJ databases">
        <title>Novel species isolated from a subtropical stream in China.</title>
        <authorList>
            <person name="Lu H."/>
        </authorList>
    </citation>
    <scope>NUCLEOTIDE SEQUENCE [LARGE SCALE GENOMIC DNA]</scope>
    <source>
        <strain evidence="2 3">FT94W</strain>
    </source>
</reference>
<organism evidence="2 3">
    <name type="scientific">Duganella lactea</name>
    <dbReference type="NCBI Taxonomy" id="2692173"/>
    <lineage>
        <taxon>Bacteria</taxon>
        <taxon>Pseudomonadati</taxon>
        <taxon>Pseudomonadota</taxon>
        <taxon>Betaproteobacteria</taxon>
        <taxon>Burkholderiales</taxon>
        <taxon>Oxalobacteraceae</taxon>
        <taxon>Telluria group</taxon>
        <taxon>Duganella</taxon>
    </lineage>
</organism>
<dbReference type="RefSeq" id="WP_160990328.1">
    <property type="nucleotide sequence ID" value="NZ_WWCO01000006.1"/>
</dbReference>
<feature type="chain" id="PRO_5047110876" description="Lipoprotein" evidence="1">
    <location>
        <begin position="22"/>
        <end position="94"/>
    </location>
</feature>
<accession>A0ABW9V7M9</accession>
<evidence type="ECO:0000256" key="1">
    <source>
        <dbReference type="SAM" id="SignalP"/>
    </source>
</evidence>
<dbReference type="EMBL" id="WWCO01000006">
    <property type="protein sequence ID" value="MYM34951.1"/>
    <property type="molecule type" value="Genomic_DNA"/>
</dbReference>
<name>A0ABW9V7M9_9BURK</name>
<feature type="signal peptide" evidence="1">
    <location>
        <begin position="1"/>
        <end position="21"/>
    </location>
</feature>